<evidence type="ECO:0000313" key="1">
    <source>
        <dbReference type="EMBL" id="KAJ6349584.1"/>
    </source>
</evidence>
<reference evidence="1" key="1">
    <citation type="submission" date="2022-10" db="EMBL/GenBank/DDBJ databases">
        <authorList>
            <person name="Hyden B.L."/>
            <person name="Feng K."/>
            <person name="Yates T."/>
            <person name="Jawdy S."/>
            <person name="Smart L.B."/>
            <person name="Muchero W."/>
        </authorList>
    </citation>
    <scope>NUCLEOTIDE SEQUENCE</scope>
    <source>
        <tissue evidence="1">Shoot tip</tissue>
    </source>
</reference>
<name>A0ABQ9AMS6_9ROSI</name>
<accession>A0ABQ9AMS6</accession>
<protein>
    <submittedName>
        <fullName evidence="1">Uncharacterized protein</fullName>
    </submittedName>
</protein>
<organism evidence="1 2">
    <name type="scientific">Salix suchowensis</name>
    <dbReference type="NCBI Taxonomy" id="1278906"/>
    <lineage>
        <taxon>Eukaryota</taxon>
        <taxon>Viridiplantae</taxon>
        <taxon>Streptophyta</taxon>
        <taxon>Embryophyta</taxon>
        <taxon>Tracheophyta</taxon>
        <taxon>Spermatophyta</taxon>
        <taxon>Magnoliopsida</taxon>
        <taxon>eudicotyledons</taxon>
        <taxon>Gunneridae</taxon>
        <taxon>Pentapetalae</taxon>
        <taxon>rosids</taxon>
        <taxon>fabids</taxon>
        <taxon>Malpighiales</taxon>
        <taxon>Salicaceae</taxon>
        <taxon>Saliceae</taxon>
        <taxon>Salix</taxon>
    </lineage>
</organism>
<sequence>MVSNKAFVITYQPKEHKNIIFQNILSKPRLPLLNGIENTQNQNKTSISILIETKALKFALSSKQRDTQFNCCQNKEIPSSTIVKNKGIYDKTHLNSS</sequence>
<reference evidence="1" key="2">
    <citation type="journal article" date="2023" name="Int. J. Mol. Sci.">
        <title>De Novo Assembly and Annotation of 11 Diverse Shrub Willow (Salix) Genomes Reveals Novel Gene Organization in Sex-Linked Regions.</title>
        <authorList>
            <person name="Hyden B."/>
            <person name="Feng K."/>
            <person name="Yates T.B."/>
            <person name="Jawdy S."/>
            <person name="Cereghino C."/>
            <person name="Smart L.B."/>
            <person name="Muchero W."/>
        </authorList>
    </citation>
    <scope>NUCLEOTIDE SEQUENCE</scope>
    <source>
        <tissue evidence="1">Shoot tip</tissue>
    </source>
</reference>
<gene>
    <name evidence="1" type="ORF">OIU77_007046</name>
</gene>
<evidence type="ECO:0000313" key="2">
    <source>
        <dbReference type="Proteomes" id="UP001141253"/>
    </source>
</evidence>
<dbReference type="EMBL" id="JAPFFI010000018">
    <property type="protein sequence ID" value="KAJ6349584.1"/>
    <property type="molecule type" value="Genomic_DNA"/>
</dbReference>
<proteinExistence type="predicted"/>
<comment type="caution">
    <text evidence="1">The sequence shown here is derived from an EMBL/GenBank/DDBJ whole genome shotgun (WGS) entry which is preliminary data.</text>
</comment>
<dbReference type="Proteomes" id="UP001141253">
    <property type="component" value="Chromosome 19"/>
</dbReference>
<keyword evidence="2" id="KW-1185">Reference proteome</keyword>